<dbReference type="InterPro" id="IPR013249">
    <property type="entry name" value="RNA_pol_sigma70_r4_t2"/>
</dbReference>
<evidence type="ECO:0000313" key="7">
    <source>
        <dbReference type="Proteomes" id="UP000608923"/>
    </source>
</evidence>
<dbReference type="SUPFAM" id="SSF88946">
    <property type="entry name" value="Sigma2 domain of RNA polymerase sigma factors"/>
    <property type="match status" value="1"/>
</dbReference>
<dbReference type="PANTHER" id="PTHR43133">
    <property type="entry name" value="RNA POLYMERASE ECF-TYPE SIGMA FACTO"/>
    <property type="match status" value="1"/>
</dbReference>
<reference evidence="7" key="1">
    <citation type="journal article" date="2019" name="Int. J. Syst. Evol. Microbiol.">
        <title>The Global Catalogue of Microorganisms (GCM) 10K type strain sequencing project: providing services to taxonomists for standard genome sequencing and annotation.</title>
        <authorList>
            <consortium name="The Broad Institute Genomics Platform"/>
            <consortium name="The Broad Institute Genome Sequencing Center for Infectious Disease"/>
            <person name="Wu L."/>
            <person name="Ma J."/>
        </authorList>
    </citation>
    <scope>NUCLEOTIDE SEQUENCE [LARGE SCALE GENOMIC DNA]</scope>
    <source>
        <strain evidence="7">KCTC 42083</strain>
    </source>
</reference>
<evidence type="ECO:0000256" key="2">
    <source>
        <dbReference type="ARBA" id="ARBA00023015"/>
    </source>
</evidence>
<evidence type="ECO:0000313" key="6">
    <source>
        <dbReference type="EMBL" id="GHC50328.1"/>
    </source>
</evidence>
<dbReference type="AlphaFoldDB" id="A0A8H9IJX3"/>
<dbReference type="PANTHER" id="PTHR43133:SF63">
    <property type="entry name" value="RNA POLYMERASE SIGMA FACTOR FECI-RELATED"/>
    <property type="match status" value="1"/>
</dbReference>
<gene>
    <name evidence="6" type="ORF">GCM10010096_22920</name>
</gene>
<dbReference type="SUPFAM" id="SSF88659">
    <property type="entry name" value="Sigma3 and sigma4 domains of RNA polymerase sigma factors"/>
    <property type="match status" value="1"/>
</dbReference>
<protein>
    <recommendedName>
        <fullName evidence="5">RNA polymerase sigma factor 70 region 4 type 2 domain-containing protein</fullName>
    </recommendedName>
</protein>
<keyword evidence="4" id="KW-0804">Transcription</keyword>
<dbReference type="GO" id="GO:0003677">
    <property type="term" value="F:DNA binding"/>
    <property type="evidence" value="ECO:0007669"/>
    <property type="project" value="InterPro"/>
</dbReference>
<name>A0A8H9IJX3_9BURK</name>
<dbReference type="GO" id="GO:0006352">
    <property type="term" value="P:DNA-templated transcription initiation"/>
    <property type="evidence" value="ECO:0007669"/>
    <property type="project" value="InterPro"/>
</dbReference>
<dbReference type="InterPro" id="IPR013325">
    <property type="entry name" value="RNA_pol_sigma_r2"/>
</dbReference>
<dbReference type="InterPro" id="IPR039425">
    <property type="entry name" value="RNA_pol_sigma-70-like"/>
</dbReference>
<comment type="caution">
    <text evidence="6">The sequence shown here is derived from an EMBL/GenBank/DDBJ whole genome shotgun (WGS) entry which is preliminary data.</text>
</comment>
<evidence type="ECO:0000256" key="4">
    <source>
        <dbReference type="ARBA" id="ARBA00023163"/>
    </source>
</evidence>
<keyword evidence="2" id="KW-0805">Transcription regulation</keyword>
<dbReference type="EMBL" id="BMZN01000003">
    <property type="protein sequence ID" value="GHC50328.1"/>
    <property type="molecule type" value="Genomic_DNA"/>
</dbReference>
<organism evidence="6 7">
    <name type="scientific">Alcaligenes pakistanensis</name>
    <dbReference type="NCBI Taxonomy" id="1482717"/>
    <lineage>
        <taxon>Bacteria</taxon>
        <taxon>Pseudomonadati</taxon>
        <taxon>Pseudomonadota</taxon>
        <taxon>Betaproteobacteria</taxon>
        <taxon>Burkholderiales</taxon>
        <taxon>Alcaligenaceae</taxon>
        <taxon>Alcaligenes</taxon>
    </lineage>
</organism>
<sequence>MSPPRRPSRPEPTWLARYRDLFKSWSQRQSSSHDAEDALHDAALALLSRDNSAVQDPAAYFYRSAQHKLYAQARAQRAHASLSLSDLAQDEHPFLDDSQSNARTLQLSRALEAALAQLPLKCRQAYVWHRLEGYSQREIAERLGVSLNSVERYIMRALQHVSEQLHAYRGDE</sequence>
<evidence type="ECO:0000259" key="5">
    <source>
        <dbReference type="Pfam" id="PF08281"/>
    </source>
</evidence>
<dbReference type="InterPro" id="IPR013324">
    <property type="entry name" value="RNA_pol_sigma_r3/r4-like"/>
</dbReference>
<dbReference type="Gene3D" id="1.10.10.10">
    <property type="entry name" value="Winged helix-like DNA-binding domain superfamily/Winged helix DNA-binding domain"/>
    <property type="match status" value="1"/>
</dbReference>
<dbReference type="Proteomes" id="UP000608923">
    <property type="component" value="Unassembled WGS sequence"/>
</dbReference>
<comment type="similarity">
    <text evidence="1">Belongs to the sigma-70 factor family. ECF subfamily.</text>
</comment>
<evidence type="ECO:0000256" key="1">
    <source>
        <dbReference type="ARBA" id="ARBA00010641"/>
    </source>
</evidence>
<dbReference type="RefSeq" id="WP_189392674.1">
    <property type="nucleotide sequence ID" value="NZ_BMZN01000003.1"/>
</dbReference>
<keyword evidence="3" id="KW-0731">Sigma factor</keyword>
<dbReference type="InterPro" id="IPR036388">
    <property type="entry name" value="WH-like_DNA-bd_sf"/>
</dbReference>
<proteinExistence type="inferred from homology"/>
<evidence type="ECO:0000256" key="3">
    <source>
        <dbReference type="ARBA" id="ARBA00023082"/>
    </source>
</evidence>
<dbReference type="InterPro" id="IPR014284">
    <property type="entry name" value="RNA_pol_sigma-70_dom"/>
</dbReference>
<dbReference type="GO" id="GO:0016987">
    <property type="term" value="F:sigma factor activity"/>
    <property type="evidence" value="ECO:0007669"/>
    <property type="project" value="UniProtKB-KW"/>
</dbReference>
<keyword evidence="7" id="KW-1185">Reference proteome</keyword>
<dbReference type="Pfam" id="PF08281">
    <property type="entry name" value="Sigma70_r4_2"/>
    <property type="match status" value="1"/>
</dbReference>
<feature type="domain" description="RNA polymerase sigma factor 70 region 4 type 2" evidence="5">
    <location>
        <begin position="109"/>
        <end position="160"/>
    </location>
</feature>
<dbReference type="CDD" id="cd06171">
    <property type="entry name" value="Sigma70_r4"/>
    <property type="match status" value="1"/>
</dbReference>
<accession>A0A8H9IJX3</accession>
<dbReference type="NCBIfam" id="TIGR02937">
    <property type="entry name" value="sigma70-ECF"/>
    <property type="match status" value="1"/>
</dbReference>